<evidence type="ECO:0000259" key="2">
    <source>
        <dbReference type="PROSITE" id="PS50206"/>
    </source>
</evidence>
<sequence length="336" mass="37467">MLSVQDFLIQRKSLPVLDVRSEGEFAKGHVPGAINIPILNDAERKIVGTLYKQQGPKEAIKEGIKLVGPRLHDIIEQAERVSAGQEVLVHCWRGGMRSNNFCWLVSRLGVNAKPLQGGYKAYRGEVLKSFENDFNFLVVSGSTGSGKTEILQALKRQGEQIICLETLANHKGSAFGGLGLSAQPSTEQFENNLYEEIIKLDLDKRIWIEDESIAIGKIFLPQPLWKQLRSSPLVKVNVPVEVRVKRLVADYGDVSTTDLLEATQKITTKLGGQHFKAAKESLLQNDLSTTASILLTYYDKAYDKAILNRQDQIVAQLDFDWQNLDGFIKDKLCSIS</sequence>
<dbReference type="PROSITE" id="PS00380">
    <property type="entry name" value="RHODANESE_1"/>
    <property type="match status" value="1"/>
</dbReference>
<dbReference type="RefSeq" id="WP_160118662.1">
    <property type="nucleotide sequence ID" value="NZ_BHXQ01000005.1"/>
</dbReference>
<dbReference type="InterPro" id="IPR058840">
    <property type="entry name" value="AAA_SelU"/>
</dbReference>
<dbReference type="NCBIfam" id="NF008750">
    <property type="entry name" value="PRK11784.1-2"/>
    <property type="match status" value="1"/>
</dbReference>
<dbReference type="PANTHER" id="PTHR30401">
    <property type="entry name" value="TRNA 2-SELENOURIDINE SYNTHASE"/>
    <property type="match status" value="1"/>
</dbReference>
<dbReference type="GO" id="GO:0004792">
    <property type="term" value="F:thiosulfate-cyanide sulfurtransferase activity"/>
    <property type="evidence" value="ECO:0007669"/>
    <property type="project" value="InterPro"/>
</dbReference>
<keyword evidence="1" id="KW-0711">Selenium</keyword>
<dbReference type="PANTHER" id="PTHR30401:SF0">
    <property type="entry name" value="TRNA 2-SELENOURIDINE SYNTHASE"/>
    <property type="match status" value="1"/>
</dbReference>
<evidence type="ECO:0000313" key="3">
    <source>
        <dbReference type="EMBL" id="GCC52409.1"/>
    </source>
</evidence>
<dbReference type="InterPro" id="IPR017582">
    <property type="entry name" value="SelU"/>
</dbReference>
<accession>A0A401UBZ6</accession>
<comment type="caution">
    <text evidence="3">The sequence shown here is derived from an EMBL/GenBank/DDBJ whole genome shotgun (WGS) entry which is preliminary data.</text>
</comment>
<dbReference type="InterPro" id="IPR001763">
    <property type="entry name" value="Rhodanese-like_dom"/>
</dbReference>
<dbReference type="InterPro" id="IPR027417">
    <property type="entry name" value="P-loop_NTPase"/>
</dbReference>
<dbReference type="Pfam" id="PF26341">
    <property type="entry name" value="AAA_SelU"/>
    <property type="match status" value="1"/>
</dbReference>
<dbReference type="SUPFAM" id="SSF52821">
    <property type="entry name" value="Rhodanese/Cell cycle control phosphatase"/>
    <property type="match status" value="1"/>
</dbReference>
<dbReference type="SUPFAM" id="SSF52540">
    <property type="entry name" value="P-loop containing nucleoside triphosphate hydrolases"/>
    <property type="match status" value="1"/>
</dbReference>
<dbReference type="PROSITE" id="PS50206">
    <property type="entry name" value="RHODANESE_3"/>
    <property type="match status" value="1"/>
</dbReference>
<reference evidence="3 4" key="1">
    <citation type="submission" date="2018-11" db="EMBL/GenBank/DDBJ databases">
        <title>Chryseotalea sanarue gen. nov., sp., nov., a member of the family Cytophagaceae, isolated from a brackish lake in Hamamatsu Japan.</title>
        <authorList>
            <person name="Maejima Y."/>
            <person name="Iino T."/>
            <person name="Muraguchi Y."/>
            <person name="Fukuda K."/>
            <person name="Ohkuma M."/>
            <person name="Moriuchi R."/>
            <person name="Dohra H."/>
            <person name="Kimbara K."/>
            <person name="Shintani M."/>
        </authorList>
    </citation>
    <scope>NUCLEOTIDE SEQUENCE [LARGE SCALE GENOMIC DNA]</scope>
    <source>
        <strain evidence="3 4">Ys</strain>
    </source>
</reference>
<dbReference type="Pfam" id="PF00581">
    <property type="entry name" value="Rhodanese"/>
    <property type="match status" value="1"/>
</dbReference>
<dbReference type="InterPro" id="IPR001307">
    <property type="entry name" value="Thiosulphate_STrfase_CS"/>
</dbReference>
<dbReference type="AlphaFoldDB" id="A0A401UBZ6"/>
<dbReference type="SMART" id="SM00450">
    <property type="entry name" value="RHOD"/>
    <property type="match status" value="1"/>
</dbReference>
<dbReference type="Proteomes" id="UP000288227">
    <property type="component" value="Unassembled WGS sequence"/>
</dbReference>
<organism evidence="3 4">
    <name type="scientific">Chryseotalea sanaruensis</name>
    <dbReference type="NCBI Taxonomy" id="2482724"/>
    <lineage>
        <taxon>Bacteria</taxon>
        <taxon>Pseudomonadati</taxon>
        <taxon>Bacteroidota</taxon>
        <taxon>Cytophagia</taxon>
        <taxon>Cytophagales</taxon>
        <taxon>Chryseotaleaceae</taxon>
        <taxon>Chryseotalea</taxon>
    </lineage>
</organism>
<dbReference type="NCBIfam" id="NF008752">
    <property type="entry name" value="PRK11784.1-4"/>
    <property type="match status" value="1"/>
</dbReference>
<dbReference type="InterPro" id="IPR036873">
    <property type="entry name" value="Rhodanese-like_dom_sf"/>
</dbReference>
<keyword evidence="4" id="KW-1185">Reference proteome</keyword>
<dbReference type="Gene3D" id="3.40.250.10">
    <property type="entry name" value="Rhodanese-like domain"/>
    <property type="match status" value="1"/>
</dbReference>
<dbReference type="OrthoDB" id="9808735at2"/>
<evidence type="ECO:0000256" key="1">
    <source>
        <dbReference type="ARBA" id="ARBA00023266"/>
    </source>
</evidence>
<dbReference type="GO" id="GO:0002098">
    <property type="term" value="P:tRNA wobble uridine modification"/>
    <property type="evidence" value="ECO:0007669"/>
    <property type="project" value="InterPro"/>
</dbReference>
<dbReference type="EMBL" id="BHXQ01000005">
    <property type="protein sequence ID" value="GCC52409.1"/>
    <property type="molecule type" value="Genomic_DNA"/>
</dbReference>
<dbReference type="GO" id="GO:0043828">
    <property type="term" value="F:tRNA 2-selenouridine synthase activity"/>
    <property type="evidence" value="ECO:0007669"/>
    <property type="project" value="InterPro"/>
</dbReference>
<evidence type="ECO:0000313" key="4">
    <source>
        <dbReference type="Proteomes" id="UP000288227"/>
    </source>
</evidence>
<feature type="domain" description="Rhodanese" evidence="2">
    <location>
        <begin position="10"/>
        <end position="131"/>
    </location>
</feature>
<proteinExistence type="predicted"/>
<name>A0A401UBZ6_9BACT</name>
<protein>
    <submittedName>
        <fullName evidence="3">tRNA 2-selenouridine(34) synthase MnmH</fullName>
    </submittedName>
</protein>
<gene>
    <name evidence="3" type="ORF">SanaruYs_26460</name>
</gene>
<dbReference type="NCBIfam" id="TIGR03167">
    <property type="entry name" value="tRNA_sel_U_synt"/>
    <property type="match status" value="1"/>
</dbReference>